<feature type="domain" description="HpcH/HpaI aldolase/citrate lyase" evidence="6">
    <location>
        <begin position="7"/>
        <end position="220"/>
    </location>
</feature>
<dbReference type="Gene3D" id="3.20.20.60">
    <property type="entry name" value="Phosphoenolpyruvate-binding domains"/>
    <property type="match status" value="1"/>
</dbReference>
<dbReference type="SUPFAM" id="SSF51621">
    <property type="entry name" value="Phosphoenolpyruvate/pyruvate domain"/>
    <property type="match status" value="1"/>
</dbReference>
<gene>
    <name evidence="7" type="ORF">H2508_06585</name>
</gene>
<evidence type="ECO:0000313" key="7">
    <source>
        <dbReference type="EMBL" id="MBA6412779.1"/>
    </source>
</evidence>
<keyword evidence="8" id="KW-1185">Reference proteome</keyword>
<protein>
    <submittedName>
        <fullName evidence="7">CoA ester lyase</fullName>
    </submittedName>
</protein>
<dbReference type="GO" id="GO:0006107">
    <property type="term" value="P:oxaloacetate metabolic process"/>
    <property type="evidence" value="ECO:0007669"/>
    <property type="project" value="TreeGrafter"/>
</dbReference>
<dbReference type="GO" id="GO:0000287">
    <property type="term" value="F:magnesium ion binding"/>
    <property type="evidence" value="ECO:0007669"/>
    <property type="project" value="TreeGrafter"/>
</dbReference>
<dbReference type="InterPro" id="IPR011206">
    <property type="entry name" value="Citrate_lyase_beta/mcl1/mcl2"/>
</dbReference>
<dbReference type="InterPro" id="IPR005000">
    <property type="entry name" value="Aldolase/citrate-lyase_domain"/>
</dbReference>
<proteinExistence type="predicted"/>
<evidence type="ECO:0000256" key="3">
    <source>
        <dbReference type="ARBA" id="ARBA00022842"/>
    </source>
</evidence>
<evidence type="ECO:0000259" key="6">
    <source>
        <dbReference type="Pfam" id="PF03328"/>
    </source>
</evidence>
<evidence type="ECO:0000313" key="8">
    <source>
        <dbReference type="Proteomes" id="UP000539350"/>
    </source>
</evidence>
<dbReference type="Proteomes" id="UP000539350">
    <property type="component" value="Unassembled WGS sequence"/>
</dbReference>
<dbReference type="PANTHER" id="PTHR32308">
    <property type="entry name" value="LYASE BETA SUBUNIT, PUTATIVE (AFU_ORTHOLOGUE AFUA_4G13030)-RELATED"/>
    <property type="match status" value="1"/>
</dbReference>
<dbReference type="PIRSF" id="PIRSF015582">
    <property type="entry name" value="Cit_lyase_B"/>
    <property type="match status" value="1"/>
</dbReference>
<keyword evidence="3 5" id="KW-0460">Magnesium</keyword>
<organism evidence="7 8">
    <name type="scientific">Sediminihaliea albiluteola</name>
    <dbReference type="NCBI Taxonomy" id="2758564"/>
    <lineage>
        <taxon>Bacteria</taxon>
        <taxon>Pseudomonadati</taxon>
        <taxon>Pseudomonadota</taxon>
        <taxon>Gammaproteobacteria</taxon>
        <taxon>Cellvibrionales</taxon>
        <taxon>Halieaceae</taxon>
        <taxon>Sediminihaliea</taxon>
    </lineage>
</organism>
<reference evidence="7 8" key="1">
    <citation type="submission" date="2020-07" db="EMBL/GenBank/DDBJ databases">
        <title>Halieaceae bacterium, F7430, whole genome shotgun sequencing project.</title>
        <authorList>
            <person name="Jiang S."/>
            <person name="Liu Z.W."/>
            <person name="Du Z.J."/>
        </authorList>
    </citation>
    <scope>NUCLEOTIDE SEQUENCE [LARGE SCALE GENOMIC DNA]</scope>
    <source>
        <strain evidence="7 8">F7430</strain>
    </source>
</reference>
<feature type="binding site" evidence="4">
    <location>
        <position position="126"/>
    </location>
    <ligand>
        <name>substrate</name>
    </ligand>
</feature>
<accession>A0A7W2TVM4</accession>
<comment type="caution">
    <text evidence="7">The sequence shown here is derived from an EMBL/GenBank/DDBJ whole genome shotgun (WGS) entry which is preliminary data.</text>
</comment>
<dbReference type="EMBL" id="JACFXU010000013">
    <property type="protein sequence ID" value="MBA6412779.1"/>
    <property type="molecule type" value="Genomic_DNA"/>
</dbReference>
<feature type="binding site" evidence="5">
    <location>
        <position position="126"/>
    </location>
    <ligand>
        <name>Mg(2+)</name>
        <dbReference type="ChEBI" id="CHEBI:18420"/>
    </ligand>
</feature>
<evidence type="ECO:0000256" key="1">
    <source>
        <dbReference type="ARBA" id="ARBA00001946"/>
    </source>
</evidence>
<dbReference type="AlphaFoldDB" id="A0A7W2TVM4"/>
<feature type="binding site" evidence="4">
    <location>
        <position position="68"/>
    </location>
    <ligand>
        <name>substrate</name>
    </ligand>
</feature>
<dbReference type="RefSeq" id="WP_182170465.1">
    <property type="nucleotide sequence ID" value="NZ_JACFXU010000013.1"/>
</dbReference>
<feature type="binding site" evidence="5">
    <location>
        <position position="152"/>
    </location>
    <ligand>
        <name>Mg(2+)</name>
        <dbReference type="ChEBI" id="CHEBI:18420"/>
    </ligand>
</feature>
<evidence type="ECO:0000256" key="2">
    <source>
        <dbReference type="ARBA" id="ARBA00022723"/>
    </source>
</evidence>
<dbReference type="InterPro" id="IPR040442">
    <property type="entry name" value="Pyrv_kinase-like_dom_sf"/>
</dbReference>
<evidence type="ECO:0000256" key="4">
    <source>
        <dbReference type="PIRSR" id="PIRSR015582-1"/>
    </source>
</evidence>
<keyword evidence="2 5" id="KW-0479">Metal-binding</keyword>
<evidence type="ECO:0000256" key="5">
    <source>
        <dbReference type="PIRSR" id="PIRSR015582-2"/>
    </source>
</evidence>
<dbReference type="GO" id="GO:0016829">
    <property type="term" value="F:lyase activity"/>
    <property type="evidence" value="ECO:0007669"/>
    <property type="project" value="UniProtKB-KW"/>
</dbReference>
<dbReference type="InterPro" id="IPR015813">
    <property type="entry name" value="Pyrv/PenolPyrv_kinase-like_dom"/>
</dbReference>
<dbReference type="Pfam" id="PF03328">
    <property type="entry name" value="HpcH_HpaI"/>
    <property type="match status" value="1"/>
</dbReference>
<name>A0A7W2TVM4_9GAMM</name>
<dbReference type="PANTHER" id="PTHR32308:SF10">
    <property type="entry name" value="CITRATE LYASE SUBUNIT BETA"/>
    <property type="match status" value="1"/>
</dbReference>
<sequence length="289" mass="30818">MSDKPLRSVLYMPASNQRAMDKARSLAADAIVFDLEDAVAPASKETARASLIEQLAAGGYGQRQLVARCNSLATPWGRDDLQVLAGSADLAVICLPKVESATELDRVMDVLADAGRQDIALWAMLETPAGIAHAAEIAQHPAVSVLVMGTTDLASELRVPHRPDRLGLQWSLSQAVLAARLAGIAVLDGVYLELDNPSGFQAICEQGRALGFDGKTLIHPSQLDAANTVFGPSAEGVQWAKRVIAAWQVAQEQGLGLAVLDGKLVETMHVDEARRTLATARYIAEQSQH</sequence>
<comment type="cofactor">
    <cofactor evidence="1">
        <name>Mg(2+)</name>
        <dbReference type="ChEBI" id="CHEBI:18420"/>
    </cofactor>
</comment>
<keyword evidence="7" id="KW-0456">Lyase</keyword>